<comment type="caution">
    <text evidence="2">The sequence shown here is derived from an EMBL/GenBank/DDBJ whole genome shotgun (WGS) entry which is preliminary data.</text>
</comment>
<name>A0AAV4ZYB3_9HYPH</name>
<proteinExistence type="predicted"/>
<accession>A0AAV4ZYB3</accession>
<evidence type="ECO:0000259" key="1">
    <source>
        <dbReference type="Pfam" id="PF00535"/>
    </source>
</evidence>
<sequence>MLKQQFGPVPLPLEVLREYAMIKSATSESVTVIISLYNYEKFILEALQSVSEQTHQTLDLIVVDDASTDEGSTLAANWLDVNHKRFRRACIIRHPRNLGLSAARNTAFELAQTKYVFVLDADNCLYPTAIAKLSRALESSAASVAYSQIEFFGRERGFGFASEWDPDLFRVGNYVDAMALVRRSAWARVGGYAPLDLGWEDYDLWLKFIEHGMHGIFLPEILCRYRVHGQSMLRTVTDLHDQRVRAQLTFLHPWLDL</sequence>
<organism evidence="2 3">
    <name type="scientific">Methylobacterium hispanicum</name>
    <dbReference type="NCBI Taxonomy" id="270350"/>
    <lineage>
        <taxon>Bacteria</taxon>
        <taxon>Pseudomonadati</taxon>
        <taxon>Pseudomonadota</taxon>
        <taxon>Alphaproteobacteria</taxon>
        <taxon>Hyphomicrobiales</taxon>
        <taxon>Methylobacteriaceae</taxon>
        <taxon>Methylobacterium</taxon>
    </lineage>
</organism>
<dbReference type="InterPro" id="IPR029044">
    <property type="entry name" value="Nucleotide-diphossugar_trans"/>
</dbReference>
<reference evidence="2" key="1">
    <citation type="journal article" date="2016" name="Front. Microbiol.">
        <title>Genome Sequence of the Piezophilic, Mesophilic Sulfate-Reducing Bacterium Desulfovibrio indicus J2T.</title>
        <authorList>
            <person name="Cao J."/>
            <person name="Maignien L."/>
            <person name="Shao Z."/>
            <person name="Alain K."/>
            <person name="Jebbar M."/>
        </authorList>
    </citation>
    <scope>NUCLEOTIDE SEQUENCE</scope>
    <source>
        <strain evidence="2">DSM 16372</strain>
    </source>
</reference>
<keyword evidence="2" id="KW-0808">Transferase</keyword>
<dbReference type="GO" id="GO:0016740">
    <property type="term" value="F:transferase activity"/>
    <property type="evidence" value="ECO:0007669"/>
    <property type="project" value="UniProtKB-KW"/>
</dbReference>
<reference evidence="2" key="2">
    <citation type="submission" date="2021-08" db="EMBL/GenBank/DDBJ databases">
        <authorList>
            <person name="Tani A."/>
            <person name="Ola A."/>
            <person name="Ogura Y."/>
            <person name="Katsura K."/>
            <person name="Hayashi T."/>
        </authorList>
    </citation>
    <scope>NUCLEOTIDE SEQUENCE</scope>
    <source>
        <strain evidence="2">DSM 16372</strain>
    </source>
</reference>
<protein>
    <submittedName>
        <fullName evidence="2">Undecaprenyl-phosphate 4-deoxy-4-formamido-L-arabinose transferase</fullName>
    </submittedName>
</protein>
<dbReference type="SUPFAM" id="SSF53448">
    <property type="entry name" value="Nucleotide-diphospho-sugar transferases"/>
    <property type="match status" value="1"/>
</dbReference>
<dbReference type="InterPro" id="IPR050834">
    <property type="entry name" value="Glycosyltransf_2"/>
</dbReference>
<gene>
    <name evidence="2" type="primary">arnC_2</name>
    <name evidence="2" type="ORF">BHAOGJBA_6297</name>
</gene>
<dbReference type="AlphaFoldDB" id="A0AAV4ZYB3"/>
<dbReference type="Pfam" id="PF00535">
    <property type="entry name" value="Glycos_transf_2"/>
    <property type="match status" value="1"/>
</dbReference>
<dbReference type="Proteomes" id="UP001055247">
    <property type="component" value="Unassembled WGS sequence"/>
</dbReference>
<dbReference type="Gene3D" id="3.90.550.10">
    <property type="entry name" value="Spore Coat Polysaccharide Biosynthesis Protein SpsA, Chain A"/>
    <property type="match status" value="1"/>
</dbReference>
<evidence type="ECO:0000313" key="3">
    <source>
        <dbReference type="Proteomes" id="UP001055247"/>
    </source>
</evidence>
<evidence type="ECO:0000313" key="2">
    <source>
        <dbReference type="EMBL" id="GJD92740.1"/>
    </source>
</evidence>
<feature type="domain" description="Glycosyltransferase 2-like" evidence="1">
    <location>
        <begin position="31"/>
        <end position="162"/>
    </location>
</feature>
<dbReference type="PANTHER" id="PTHR43685">
    <property type="entry name" value="GLYCOSYLTRANSFERASE"/>
    <property type="match status" value="1"/>
</dbReference>
<keyword evidence="3" id="KW-1185">Reference proteome</keyword>
<dbReference type="PANTHER" id="PTHR43685:SF2">
    <property type="entry name" value="GLYCOSYLTRANSFERASE 2-LIKE DOMAIN-CONTAINING PROTEIN"/>
    <property type="match status" value="1"/>
</dbReference>
<dbReference type="InterPro" id="IPR001173">
    <property type="entry name" value="Glyco_trans_2-like"/>
</dbReference>
<dbReference type="EMBL" id="BPQO01000060">
    <property type="protein sequence ID" value="GJD92740.1"/>
    <property type="molecule type" value="Genomic_DNA"/>
</dbReference>